<dbReference type="Proteomes" id="UP000230971">
    <property type="component" value="Unassembled WGS sequence"/>
</dbReference>
<reference evidence="2 3" key="1">
    <citation type="journal article" date="2017" name="Infect. Genet. Evol.">
        <title>The new phylogeny of the genus Mycobacterium: The old and the news.</title>
        <authorList>
            <person name="Tortoli E."/>
            <person name="Fedrizzi T."/>
            <person name="Meehan C.J."/>
            <person name="Trovato A."/>
            <person name="Grottola A."/>
            <person name="Giacobazzi E."/>
            <person name="Serpini G.F."/>
            <person name="Tagliazucchi S."/>
            <person name="Fabio A."/>
            <person name="Bettua C."/>
            <person name="Bertorelli R."/>
            <person name="Frascaro F."/>
            <person name="De Sanctis V."/>
            <person name="Pecorari M."/>
            <person name="Jousson O."/>
            <person name="Segata N."/>
            <person name="Cirillo D.M."/>
        </authorList>
    </citation>
    <scope>NUCLEOTIDE SEQUENCE [LARGE SCALE GENOMIC DNA]</scope>
    <source>
        <strain evidence="2 3">NCTC 12882</strain>
    </source>
</reference>
<accession>A0A2G5PKR1</accession>
<gene>
    <name evidence="2" type="ORF">CQY23_11430</name>
</gene>
<name>A0A2G5PKR1_MYCCE</name>
<sequence>MSAPPARPRPAAARARDSARAHGGDPLHPASPRLRSARAHGGDPLHPASPRLRSPRHLPFSGSPRQNGRTSYA</sequence>
<evidence type="ECO:0000313" key="2">
    <source>
        <dbReference type="EMBL" id="PIB78770.1"/>
    </source>
</evidence>
<feature type="compositionally biased region" description="Polar residues" evidence="1">
    <location>
        <begin position="63"/>
        <end position="73"/>
    </location>
</feature>
<dbReference type="EMBL" id="PDKV01000012">
    <property type="protein sequence ID" value="PIB78770.1"/>
    <property type="molecule type" value="Genomic_DNA"/>
</dbReference>
<evidence type="ECO:0000313" key="3">
    <source>
        <dbReference type="Proteomes" id="UP000230971"/>
    </source>
</evidence>
<evidence type="ECO:0000256" key="1">
    <source>
        <dbReference type="SAM" id="MobiDB-lite"/>
    </source>
</evidence>
<organism evidence="2 3">
    <name type="scientific">Mycobacterium celatum</name>
    <dbReference type="NCBI Taxonomy" id="28045"/>
    <lineage>
        <taxon>Bacteria</taxon>
        <taxon>Bacillati</taxon>
        <taxon>Actinomycetota</taxon>
        <taxon>Actinomycetes</taxon>
        <taxon>Mycobacteriales</taxon>
        <taxon>Mycobacteriaceae</taxon>
        <taxon>Mycobacterium</taxon>
    </lineage>
</organism>
<protein>
    <submittedName>
        <fullName evidence="2">Uncharacterized protein</fullName>
    </submittedName>
</protein>
<feature type="compositionally biased region" description="Basic and acidic residues" evidence="1">
    <location>
        <begin position="14"/>
        <end position="25"/>
    </location>
</feature>
<proteinExistence type="predicted"/>
<feature type="region of interest" description="Disordered" evidence="1">
    <location>
        <begin position="1"/>
        <end position="73"/>
    </location>
</feature>
<dbReference type="AlphaFoldDB" id="A0A2G5PKR1"/>
<comment type="caution">
    <text evidence="2">The sequence shown here is derived from an EMBL/GenBank/DDBJ whole genome shotgun (WGS) entry which is preliminary data.</text>
</comment>